<dbReference type="Proteomes" id="UP000298663">
    <property type="component" value="Unassembled WGS sequence"/>
</dbReference>
<protein>
    <submittedName>
        <fullName evidence="2">Uncharacterized protein</fullName>
    </submittedName>
</protein>
<proteinExistence type="predicted"/>
<accession>A0A4U5MLI5</accession>
<keyword evidence="3" id="KW-1185">Reference proteome</keyword>
<gene>
    <name evidence="2" type="ORF">L596_022345</name>
</gene>
<feature type="compositionally biased region" description="Low complexity" evidence="1">
    <location>
        <begin position="1"/>
        <end position="14"/>
    </location>
</feature>
<comment type="caution">
    <text evidence="2">The sequence shown here is derived from an EMBL/GenBank/DDBJ whole genome shotgun (WGS) entry which is preliminary data.</text>
</comment>
<feature type="region of interest" description="Disordered" evidence="1">
    <location>
        <begin position="1"/>
        <end position="22"/>
    </location>
</feature>
<dbReference type="EMBL" id="AZBU02000007">
    <property type="protein sequence ID" value="TKR70304.1"/>
    <property type="molecule type" value="Genomic_DNA"/>
</dbReference>
<evidence type="ECO:0000256" key="1">
    <source>
        <dbReference type="SAM" id="MobiDB-lite"/>
    </source>
</evidence>
<reference evidence="2 3" key="1">
    <citation type="journal article" date="2015" name="Genome Biol.">
        <title>Comparative genomics of Steinernema reveals deeply conserved gene regulatory networks.</title>
        <authorList>
            <person name="Dillman A.R."/>
            <person name="Macchietto M."/>
            <person name="Porter C.F."/>
            <person name="Rogers A."/>
            <person name="Williams B."/>
            <person name="Antoshechkin I."/>
            <person name="Lee M.M."/>
            <person name="Goodwin Z."/>
            <person name="Lu X."/>
            <person name="Lewis E.E."/>
            <person name="Goodrich-Blair H."/>
            <person name="Stock S.P."/>
            <person name="Adams B.J."/>
            <person name="Sternberg P.W."/>
            <person name="Mortazavi A."/>
        </authorList>
    </citation>
    <scope>NUCLEOTIDE SEQUENCE [LARGE SCALE GENOMIC DNA]</scope>
    <source>
        <strain evidence="2 3">ALL</strain>
    </source>
</reference>
<evidence type="ECO:0000313" key="2">
    <source>
        <dbReference type="EMBL" id="TKR70304.1"/>
    </source>
</evidence>
<sequence>MTESAETTSTSARRQTQRTHRPRLVLLRVRKGVCWTLRKPRIQRDSLSPRSSWQERSCSLRTSSAVIQITELKIQKNAKKTTNIKISGLLKG</sequence>
<organism evidence="2 3">
    <name type="scientific">Steinernema carpocapsae</name>
    <name type="common">Entomopathogenic nematode</name>
    <dbReference type="NCBI Taxonomy" id="34508"/>
    <lineage>
        <taxon>Eukaryota</taxon>
        <taxon>Metazoa</taxon>
        <taxon>Ecdysozoa</taxon>
        <taxon>Nematoda</taxon>
        <taxon>Chromadorea</taxon>
        <taxon>Rhabditida</taxon>
        <taxon>Tylenchina</taxon>
        <taxon>Panagrolaimomorpha</taxon>
        <taxon>Strongyloidoidea</taxon>
        <taxon>Steinernematidae</taxon>
        <taxon>Steinernema</taxon>
    </lineage>
</organism>
<dbReference type="AlphaFoldDB" id="A0A4U5MLI5"/>
<name>A0A4U5MLI5_STECR</name>
<evidence type="ECO:0000313" key="3">
    <source>
        <dbReference type="Proteomes" id="UP000298663"/>
    </source>
</evidence>
<reference evidence="2 3" key="2">
    <citation type="journal article" date="2019" name="G3 (Bethesda)">
        <title>Hybrid Assembly of the Genome of the Entomopathogenic Nematode Steinernema carpocapsae Identifies the X-Chromosome.</title>
        <authorList>
            <person name="Serra L."/>
            <person name="Macchietto M."/>
            <person name="Macias-Munoz A."/>
            <person name="McGill C.J."/>
            <person name="Rodriguez I.M."/>
            <person name="Rodriguez B."/>
            <person name="Murad R."/>
            <person name="Mortazavi A."/>
        </authorList>
    </citation>
    <scope>NUCLEOTIDE SEQUENCE [LARGE SCALE GENOMIC DNA]</scope>
    <source>
        <strain evidence="2 3">ALL</strain>
    </source>
</reference>